<evidence type="ECO:0000313" key="1">
    <source>
        <dbReference type="EMBL" id="MPC55658.1"/>
    </source>
</evidence>
<organism evidence="1 2">
    <name type="scientific">Portunus trituberculatus</name>
    <name type="common">Swimming crab</name>
    <name type="synonym">Neptunus trituberculatus</name>
    <dbReference type="NCBI Taxonomy" id="210409"/>
    <lineage>
        <taxon>Eukaryota</taxon>
        <taxon>Metazoa</taxon>
        <taxon>Ecdysozoa</taxon>
        <taxon>Arthropoda</taxon>
        <taxon>Crustacea</taxon>
        <taxon>Multicrustacea</taxon>
        <taxon>Malacostraca</taxon>
        <taxon>Eumalacostraca</taxon>
        <taxon>Eucarida</taxon>
        <taxon>Decapoda</taxon>
        <taxon>Pleocyemata</taxon>
        <taxon>Brachyura</taxon>
        <taxon>Eubrachyura</taxon>
        <taxon>Portunoidea</taxon>
        <taxon>Portunidae</taxon>
        <taxon>Portuninae</taxon>
        <taxon>Portunus</taxon>
    </lineage>
</organism>
<gene>
    <name evidence="1" type="ORF">E2C01_049600</name>
</gene>
<keyword evidence="2" id="KW-1185">Reference proteome</keyword>
<dbReference type="Proteomes" id="UP000324222">
    <property type="component" value="Unassembled WGS sequence"/>
</dbReference>
<evidence type="ECO:0000313" key="2">
    <source>
        <dbReference type="Proteomes" id="UP000324222"/>
    </source>
</evidence>
<name>A0A5B7GET8_PORTR</name>
<dbReference type="EMBL" id="VSRR010013347">
    <property type="protein sequence ID" value="MPC55658.1"/>
    <property type="molecule type" value="Genomic_DNA"/>
</dbReference>
<proteinExistence type="predicted"/>
<dbReference type="AlphaFoldDB" id="A0A5B7GET8"/>
<sequence>MGNSPSSDTNELLHLTRYIQPCSIRNNYCSIHAPTQFSSCSQFSSCLDNFTFLVIASVSSAQALYGPSPPPTPSSRRRPVRREHLWGGAAPWGGGGGGGDVYTHCQHILFPPSLWNRGELFVSSDGSVATQPREFREFDLYYFSLFFFTAAFTSRDSETQGRRWGWW</sequence>
<reference evidence="1 2" key="1">
    <citation type="submission" date="2019-05" db="EMBL/GenBank/DDBJ databases">
        <title>Another draft genome of Portunus trituberculatus and its Hox gene families provides insights of decapod evolution.</title>
        <authorList>
            <person name="Jeong J.-H."/>
            <person name="Song I."/>
            <person name="Kim S."/>
            <person name="Choi T."/>
            <person name="Kim D."/>
            <person name="Ryu S."/>
            <person name="Kim W."/>
        </authorList>
    </citation>
    <scope>NUCLEOTIDE SEQUENCE [LARGE SCALE GENOMIC DNA]</scope>
    <source>
        <tissue evidence="1">Muscle</tissue>
    </source>
</reference>
<accession>A0A5B7GET8</accession>
<protein>
    <submittedName>
        <fullName evidence="1">Uncharacterized protein</fullName>
    </submittedName>
</protein>
<comment type="caution">
    <text evidence="1">The sequence shown here is derived from an EMBL/GenBank/DDBJ whole genome shotgun (WGS) entry which is preliminary data.</text>
</comment>